<sequence>MLFEKMRLHGVNRRAYTFHVAGKQPAIRFGDLNCSEAQQSRAVTRLAAFVFASACARLQWAGLGGETFGSAGSLGRRFANPAQRPLTPFGDGVRVNQPVRGGRILLRHIPARPEQPPSPIELANSALRAAALAPTYIDALDVLADALLVMAGATTKAPSEFRRLHDDKHYESGGA</sequence>
<organism evidence="1 2">
    <name type="scientific">Paraburkholderia denitrificans</name>
    <dbReference type="NCBI Taxonomy" id="694025"/>
    <lineage>
        <taxon>Bacteria</taxon>
        <taxon>Pseudomonadati</taxon>
        <taxon>Pseudomonadota</taxon>
        <taxon>Betaproteobacteria</taxon>
        <taxon>Burkholderiales</taxon>
        <taxon>Burkholderiaceae</taxon>
        <taxon>Paraburkholderia</taxon>
    </lineage>
</organism>
<protein>
    <submittedName>
        <fullName evidence="1">Uncharacterized protein</fullName>
    </submittedName>
</protein>
<comment type="caution">
    <text evidence="1">The sequence shown here is derived from an EMBL/GenBank/DDBJ whole genome shotgun (WGS) entry which is preliminary data.</text>
</comment>
<keyword evidence="2" id="KW-1185">Reference proteome</keyword>
<name>A0ABW0J5K0_9BURK</name>
<dbReference type="Proteomes" id="UP001596103">
    <property type="component" value="Unassembled WGS sequence"/>
</dbReference>
<proteinExistence type="predicted"/>
<gene>
    <name evidence="1" type="ORF">ACFPTO_05905</name>
</gene>
<evidence type="ECO:0000313" key="1">
    <source>
        <dbReference type="EMBL" id="MFC5428342.1"/>
    </source>
</evidence>
<dbReference type="EMBL" id="JBHSMP010000009">
    <property type="protein sequence ID" value="MFC5428342.1"/>
    <property type="molecule type" value="Genomic_DNA"/>
</dbReference>
<dbReference type="RefSeq" id="WP_377710118.1">
    <property type="nucleotide sequence ID" value="NZ_JBHSMP010000009.1"/>
</dbReference>
<evidence type="ECO:0000313" key="2">
    <source>
        <dbReference type="Proteomes" id="UP001596103"/>
    </source>
</evidence>
<accession>A0ABW0J5K0</accession>
<reference evidence="2" key="1">
    <citation type="journal article" date="2019" name="Int. J. Syst. Evol. Microbiol.">
        <title>The Global Catalogue of Microorganisms (GCM) 10K type strain sequencing project: providing services to taxonomists for standard genome sequencing and annotation.</title>
        <authorList>
            <consortium name="The Broad Institute Genomics Platform"/>
            <consortium name="The Broad Institute Genome Sequencing Center for Infectious Disease"/>
            <person name="Wu L."/>
            <person name="Ma J."/>
        </authorList>
    </citation>
    <scope>NUCLEOTIDE SEQUENCE [LARGE SCALE GENOMIC DNA]</scope>
    <source>
        <strain evidence="2">CCUG 56042</strain>
    </source>
</reference>